<feature type="compositionally biased region" description="Polar residues" evidence="1">
    <location>
        <begin position="170"/>
        <end position="184"/>
    </location>
</feature>
<proteinExistence type="predicted"/>
<feature type="compositionally biased region" description="Acidic residues" evidence="1">
    <location>
        <begin position="95"/>
        <end position="117"/>
    </location>
</feature>
<dbReference type="OrthoDB" id="10472800at2759"/>
<name>A0A1R1Y3B6_9FUNG</name>
<sequence>MMKFLTILALILLSKAQNPDNEDVSGVTPLQMNMLAPLINNYISALSQSNPDAYESITQAIGGPKFPATFALSDVSNFLKAVPTGSGFLNKVDSQDIETSNDPDADLGDDIDQDDNDTSGSGSEVSSDTDFNNSSDTGSVDGSDNDADTESNEQLDNDINDEIYTDTDSDSINFAENDSGDTTQTTISRISASNTTSANNSNNSIANISKSLSNSTSIGSYNFVKLPVIGISVISLIISLQ</sequence>
<feature type="compositionally biased region" description="Acidic residues" evidence="1">
    <location>
        <begin position="143"/>
        <end position="169"/>
    </location>
</feature>
<accession>A0A1R1Y3B6</accession>
<comment type="caution">
    <text evidence="3">The sequence shown here is derived from an EMBL/GenBank/DDBJ whole genome shotgun (WGS) entry which is preliminary data.</text>
</comment>
<feature type="chain" id="PRO_5012209935" evidence="2">
    <location>
        <begin position="17"/>
        <end position="241"/>
    </location>
</feature>
<dbReference type="EMBL" id="LSSM01002533">
    <property type="protein sequence ID" value="OMJ21349.1"/>
    <property type="molecule type" value="Genomic_DNA"/>
</dbReference>
<feature type="region of interest" description="Disordered" evidence="1">
    <location>
        <begin position="89"/>
        <end position="184"/>
    </location>
</feature>
<evidence type="ECO:0000313" key="3">
    <source>
        <dbReference type="EMBL" id="OMJ21349.1"/>
    </source>
</evidence>
<dbReference type="Proteomes" id="UP000187429">
    <property type="component" value="Unassembled WGS sequence"/>
</dbReference>
<organism evidence="3 4">
    <name type="scientific">Smittium culicis</name>
    <dbReference type="NCBI Taxonomy" id="133412"/>
    <lineage>
        <taxon>Eukaryota</taxon>
        <taxon>Fungi</taxon>
        <taxon>Fungi incertae sedis</taxon>
        <taxon>Zoopagomycota</taxon>
        <taxon>Kickxellomycotina</taxon>
        <taxon>Harpellomycetes</taxon>
        <taxon>Harpellales</taxon>
        <taxon>Legeriomycetaceae</taxon>
        <taxon>Smittium</taxon>
    </lineage>
</organism>
<keyword evidence="4" id="KW-1185">Reference proteome</keyword>
<protein>
    <submittedName>
        <fullName evidence="3">Uncharacterized protein</fullName>
    </submittedName>
</protein>
<evidence type="ECO:0000256" key="1">
    <source>
        <dbReference type="SAM" id="MobiDB-lite"/>
    </source>
</evidence>
<gene>
    <name evidence="3" type="ORF">AYI69_g5852</name>
</gene>
<reference evidence="4" key="1">
    <citation type="submission" date="2017-01" db="EMBL/GenBank/DDBJ databases">
        <authorList>
            <person name="Wang Y."/>
            <person name="White M."/>
            <person name="Kvist S."/>
            <person name="Moncalvo J.-M."/>
        </authorList>
    </citation>
    <scope>NUCLEOTIDE SEQUENCE [LARGE SCALE GENOMIC DNA]</scope>
    <source>
        <strain evidence="4">ID-206-W2</strain>
    </source>
</reference>
<feature type="signal peptide" evidence="2">
    <location>
        <begin position="1"/>
        <end position="16"/>
    </location>
</feature>
<dbReference type="AlphaFoldDB" id="A0A1R1Y3B6"/>
<feature type="compositionally biased region" description="Low complexity" evidence="1">
    <location>
        <begin position="126"/>
        <end position="139"/>
    </location>
</feature>
<keyword evidence="2" id="KW-0732">Signal</keyword>
<evidence type="ECO:0000313" key="4">
    <source>
        <dbReference type="Proteomes" id="UP000187429"/>
    </source>
</evidence>
<evidence type="ECO:0000256" key="2">
    <source>
        <dbReference type="SAM" id="SignalP"/>
    </source>
</evidence>